<feature type="transmembrane region" description="Helical" evidence="2">
    <location>
        <begin position="6"/>
        <end position="27"/>
    </location>
</feature>
<feature type="region of interest" description="Disordered" evidence="1">
    <location>
        <begin position="55"/>
        <end position="92"/>
    </location>
</feature>
<proteinExistence type="predicted"/>
<protein>
    <submittedName>
        <fullName evidence="3">Uncharacterized protein</fullName>
    </submittedName>
</protein>
<name>A0A0B2BL68_9ACTN</name>
<dbReference type="AlphaFoldDB" id="A0A0B2BL68"/>
<feature type="compositionally biased region" description="Polar residues" evidence="1">
    <location>
        <begin position="73"/>
        <end position="84"/>
    </location>
</feature>
<evidence type="ECO:0000313" key="4">
    <source>
        <dbReference type="Proteomes" id="UP000230842"/>
    </source>
</evidence>
<evidence type="ECO:0000256" key="1">
    <source>
        <dbReference type="SAM" id="MobiDB-lite"/>
    </source>
</evidence>
<organism evidence="3 4">
    <name type="scientific">Mumia flava</name>
    <dbReference type="NCBI Taxonomy" id="1348852"/>
    <lineage>
        <taxon>Bacteria</taxon>
        <taxon>Bacillati</taxon>
        <taxon>Actinomycetota</taxon>
        <taxon>Actinomycetes</taxon>
        <taxon>Propionibacteriales</taxon>
        <taxon>Nocardioidaceae</taxon>
        <taxon>Mumia</taxon>
    </lineage>
</organism>
<gene>
    <name evidence="3" type="ORF">CLV56_0604</name>
</gene>
<evidence type="ECO:0000313" key="3">
    <source>
        <dbReference type="EMBL" id="PJJ56398.1"/>
    </source>
</evidence>
<dbReference type="EMBL" id="PGEZ01000001">
    <property type="protein sequence ID" value="PJJ56398.1"/>
    <property type="molecule type" value="Genomic_DNA"/>
</dbReference>
<dbReference type="Proteomes" id="UP000230842">
    <property type="component" value="Unassembled WGS sequence"/>
</dbReference>
<keyword evidence="2" id="KW-0812">Transmembrane</keyword>
<comment type="caution">
    <text evidence="3">The sequence shown here is derived from an EMBL/GenBank/DDBJ whole genome shotgun (WGS) entry which is preliminary data.</text>
</comment>
<sequence>MSAAIVIVPVMALIVGAAVLGLLVLAYPGQGRTAPGAPWLDEGLRTIAERIGLVERNDADGGPGRPAEVSRGGASQQQTTATGSREQRSVRS</sequence>
<evidence type="ECO:0000256" key="2">
    <source>
        <dbReference type="SAM" id="Phobius"/>
    </source>
</evidence>
<dbReference type="RefSeq" id="WP_039348604.1">
    <property type="nucleotide sequence ID" value="NZ_PGEZ01000001.1"/>
</dbReference>
<keyword evidence="2" id="KW-0472">Membrane</keyword>
<reference evidence="3 4" key="1">
    <citation type="submission" date="2017-11" db="EMBL/GenBank/DDBJ databases">
        <title>Genomic Encyclopedia of Archaeal and Bacterial Type Strains, Phase II (KMG-II): From Individual Species to Whole Genera.</title>
        <authorList>
            <person name="Goeker M."/>
        </authorList>
    </citation>
    <scope>NUCLEOTIDE SEQUENCE [LARGE SCALE GENOMIC DNA]</scope>
    <source>
        <strain evidence="3 4">DSM 27763</strain>
    </source>
</reference>
<keyword evidence="2" id="KW-1133">Transmembrane helix</keyword>
<accession>A0A0B2BL68</accession>
<keyword evidence="4" id="KW-1185">Reference proteome</keyword>